<evidence type="ECO:0000259" key="3">
    <source>
        <dbReference type="Pfam" id="PF25881"/>
    </source>
</evidence>
<dbReference type="Pfam" id="PF25881">
    <property type="entry name" value="HH_YBHG"/>
    <property type="match status" value="1"/>
</dbReference>
<evidence type="ECO:0000313" key="5">
    <source>
        <dbReference type="EMBL" id="GER94024.1"/>
    </source>
</evidence>
<sequence length="327" mass="36882">MKKMLIIAGILILVVMTIFLVRQLSNKQKDGIILLSGNVEVTEVNVGFKMPGRIIKLYVEEGQRVNKGDKLAEIDSEELKYQVIQQRAYLNEAIARLQELKTGSRPQEIEQAEANVRYAEAEMIKAKRDYERAEVLYKNDAISAQQMDSAKKVYVTAQSLYKKAVETLSLVKEGPRKEEIVAATNRVKQAEASLRVYEERLKDTVIYSPISGVIMRKNLELGETVSPGVPVYTIGDLDKPWIKVYVKEDKLGLVKLGQKAEITTDSFPGKIYRGTITYISSEAEFTPKNVQTQEERVKLVFGVKVSVENINDELKPAMPADVRIILQ</sequence>
<proteinExistence type="predicted"/>
<dbReference type="EMBL" id="BLAB01000001">
    <property type="protein sequence ID" value="GER94024.1"/>
    <property type="molecule type" value="Genomic_DNA"/>
</dbReference>
<dbReference type="Gene3D" id="2.40.30.170">
    <property type="match status" value="1"/>
</dbReference>
<dbReference type="AlphaFoldDB" id="A0A5J4KXQ1"/>
<name>A0A5J4KXQ1_9ZZZZ</name>
<organism evidence="5">
    <name type="scientific">hot springs metagenome</name>
    <dbReference type="NCBI Taxonomy" id="433727"/>
    <lineage>
        <taxon>unclassified sequences</taxon>
        <taxon>metagenomes</taxon>
        <taxon>ecological metagenomes</taxon>
    </lineage>
</organism>
<dbReference type="InterPro" id="IPR058792">
    <property type="entry name" value="Beta-barrel_RND_2"/>
</dbReference>
<protein>
    <submittedName>
        <fullName evidence="5">ABC transporter substrate-binding protein</fullName>
    </submittedName>
</protein>
<feature type="domain" description="CusB-like beta-barrel" evidence="4">
    <location>
        <begin position="241"/>
        <end position="324"/>
    </location>
</feature>
<evidence type="ECO:0000256" key="1">
    <source>
        <dbReference type="ARBA" id="ARBA00004196"/>
    </source>
</evidence>
<accession>A0A5J4KXQ1</accession>
<comment type="caution">
    <text evidence="5">The sequence shown here is derived from an EMBL/GenBank/DDBJ whole genome shotgun (WGS) entry which is preliminary data.</text>
</comment>
<dbReference type="PANTHER" id="PTHR32347:SF23">
    <property type="entry name" value="BLL5650 PROTEIN"/>
    <property type="match status" value="1"/>
</dbReference>
<dbReference type="SUPFAM" id="SSF111369">
    <property type="entry name" value="HlyD-like secretion proteins"/>
    <property type="match status" value="2"/>
</dbReference>
<dbReference type="InterPro" id="IPR050465">
    <property type="entry name" value="UPF0194_transport"/>
</dbReference>
<dbReference type="PANTHER" id="PTHR32347">
    <property type="entry name" value="EFFLUX SYSTEM COMPONENT YKNX-RELATED"/>
    <property type="match status" value="1"/>
</dbReference>
<reference evidence="5" key="1">
    <citation type="submission" date="2019-10" db="EMBL/GenBank/DDBJ databases">
        <title>Metagenomic sequencing of thiosulfate-disproportionating enrichment culture.</title>
        <authorList>
            <person name="Umezawa K."/>
            <person name="Kojima H."/>
            <person name="Fukui M."/>
        </authorList>
    </citation>
    <scope>NUCLEOTIDE SEQUENCE</scope>
    <source>
        <strain evidence="5">45J</strain>
    </source>
</reference>
<comment type="subcellular location">
    <subcellularLocation>
        <location evidence="1">Cell envelope</location>
    </subcellularLocation>
</comment>
<dbReference type="Pfam" id="PF25954">
    <property type="entry name" value="Beta-barrel_RND_2"/>
    <property type="match status" value="1"/>
</dbReference>
<keyword evidence="2" id="KW-0175">Coiled coil</keyword>
<evidence type="ECO:0000259" key="4">
    <source>
        <dbReference type="Pfam" id="PF25954"/>
    </source>
</evidence>
<dbReference type="InterPro" id="IPR059052">
    <property type="entry name" value="HH_YbhG-like"/>
</dbReference>
<dbReference type="Gene3D" id="1.10.287.470">
    <property type="entry name" value="Helix hairpin bin"/>
    <property type="match status" value="1"/>
</dbReference>
<gene>
    <name evidence="5" type="ORF">A45J_1782</name>
</gene>
<feature type="domain" description="YbhG-like alpha-helical hairpin" evidence="3">
    <location>
        <begin position="75"/>
        <end position="203"/>
    </location>
</feature>
<evidence type="ECO:0000256" key="2">
    <source>
        <dbReference type="ARBA" id="ARBA00023054"/>
    </source>
</evidence>
<dbReference type="GO" id="GO:0030313">
    <property type="term" value="C:cell envelope"/>
    <property type="evidence" value="ECO:0007669"/>
    <property type="project" value="UniProtKB-SubCell"/>
</dbReference>
<dbReference type="Gene3D" id="2.40.50.100">
    <property type="match status" value="1"/>
</dbReference>